<protein>
    <recommendedName>
        <fullName evidence="2">VP2</fullName>
    </recommendedName>
</protein>
<proteinExistence type="predicted"/>
<reference evidence="1" key="1">
    <citation type="journal article" date="2024" name="NPJ Biofilms Microbiomes">
        <title>Decoding the RNA viromes in shrew lungs along the eastern coast of China.</title>
        <authorList>
            <person name="Zhang J.T."/>
            <person name="Hu Z.Y."/>
            <person name="Tang F."/>
            <person name="Liu Y.T."/>
            <person name="Tan W.L."/>
            <person name="Ma X.F."/>
            <person name="Zhang Y.F."/>
            <person name="Si G.Q."/>
            <person name="Zhang L."/>
            <person name="Zhang M.Q."/>
            <person name="Peng C."/>
            <person name="Fu B.K."/>
            <person name="Fang L.Q."/>
            <person name="Zhang X.A."/>
            <person name="Liu W."/>
        </authorList>
    </citation>
    <scope>NUCLEOTIDE SEQUENCE</scope>
    <source>
        <strain evidence="1">Ribo_6</strain>
    </source>
</reference>
<sequence>MAEIAAALLPGLAEASPISFQNLSGLGMRQAVNGGSFAHNFASQMHFDLDNSRATNAMNLDNQRFNNSQTMQSNSFNQQNRMMLNNDELSRQRDALNFNQQRDIEALRNNYASSLQSQKLKGDLIMQGAKTGSNIVSQGFGLLGNYLNYTYNSKLQDQAYSNQLKFFNQSTDKMASIYEKSGMPAWAAFNSGAMSGAVPHQTQVLSGLNARTSRLPGAQTQVFTNTGSQNTLGLGVVDN</sequence>
<dbReference type="EMBL" id="PP272773">
    <property type="protein sequence ID" value="WZI33539.1"/>
    <property type="molecule type" value="Viral_cRNA"/>
</dbReference>
<reference evidence="1" key="2">
    <citation type="submission" date="2024-01" db="EMBL/GenBank/DDBJ databases">
        <authorList>
            <person name="Zhang X.-A."/>
            <person name="Zhang J.-T."/>
            <person name="Hu Z.-Y."/>
            <person name="Liu W."/>
        </authorList>
    </citation>
    <scope>NUCLEOTIDE SEQUENCE</scope>
    <source>
        <strain evidence="1">Ribo_6</strain>
    </source>
</reference>
<accession>A0AB38ZKE3</accession>
<name>A0AB38ZKE3_9VIRU</name>
<evidence type="ECO:0000313" key="1">
    <source>
        <dbReference type="EMBL" id="WZI33539.1"/>
    </source>
</evidence>
<organism evidence="1">
    <name type="scientific">Suncus murinus ribovirus 1</name>
    <dbReference type="NCBI Taxonomy" id="3139575"/>
    <lineage>
        <taxon>Viruses</taxon>
        <taxon>Riboviria</taxon>
    </lineage>
</organism>
<evidence type="ECO:0008006" key="2">
    <source>
        <dbReference type="Google" id="ProtNLM"/>
    </source>
</evidence>